<dbReference type="InterPro" id="IPR002130">
    <property type="entry name" value="Cyclophilin-type_PPIase_dom"/>
</dbReference>
<dbReference type="RefSeq" id="WP_123132870.1">
    <property type="nucleotide sequence ID" value="NZ_RJJE01000009.1"/>
</dbReference>
<keyword evidence="2" id="KW-0697">Rotamase</keyword>
<dbReference type="Pfam" id="PF13646">
    <property type="entry name" value="HEAT_2"/>
    <property type="match status" value="2"/>
</dbReference>
<accession>A0A3M9MXD8</accession>
<dbReference type="Proteomes" id="UP000271010">
    <property type="component" value="Unassembled WGS sequence"/>
</dbReference>
<dbReference type="PROSITE" id="PS50077">
    <property type="entry name" value="HEAT_REPEAT"/>
    <property type="match status" value="1"/>
</dbReference>
<name>A0A3M9MXD8_9BACT</name>
<dbReference type="SMART" id="SM00567">
    <property type="entry name" value="EZ_HEAT"/>
    <property type="match status" value="4"/>
</dbReference>
<keyword evidence="7" id="KW-1185">Reference proteome</keyword>
<dbReference type="InterPro" id="IPR004155">
    <property type="entry name" value="PBS_lyase_HEAT"/>
</dbReference>
<evidence type="ECO:0000313" key="7">
    <source>
        <dbReference type="Proteomes" id="UP000271010"/>
    </source>
</evidence>
<dbReference type="PANTHER" id="PTHR45625:SF4">
    <property type="entry name" value="PEPTIDYLPROLYL ISOMERASE DOMAIN AND WD REPEAT-CONTAINING PROTEIN 1"/>
    <property type="match status" value="1"/>
</dbReference>
<dbReference type="GO" id="GO:0003755">
    <property type="term" value="F:peptidyl-prolyl cis-trans isomerase activity"/>
    <property type="evidence" value="ECO:0007669"/>
    <property type="project" value="UniProtKB-KW"/>
</dbReference>
<dbReference type="EC" id="5.2.1.8" evidence="1"/>
<evidence type="ECO:0000256" key="1">
    <source>
        <dbReference type="ARBA" id="ARBA00013194"/>
    </source>
</evidence>
<dbReference type="EMBL" id="RJJE01000009">
    <property type="protein sequence ID" value="RNI29787.1"/>
    <property type="molecule type" value="Genomic_DNA"/>
</dbReference>
<dbReference type="Gene3D" id="1.25.10.10">
    <property type="entry name" value="Leucine-rich Repeat Variant"/>
    <property type="match status" value="2"/>
</dbReference>
<dbReference type="Pfam" id="PF00160">
    <property type="entry name" value="Pro_isomerase"/>
    <property type="match status" value="1"/>
</dbReference>
<dbReference type="PROSITE" id="PS50072">
    <property type="entry name" value="CSA_PPIASE_2"/>
    <property type="match status" value="1"/>
</dbReference>
<proteinExistence type="predicted"/>
<keyword evidence="4" id="KW-0732">Signal</keyword>
<dbReference type="InterPro" id="IPR011989">
    <property type="entry name" value="ARM-like"/>
</dbReference>
<protein>
    <recommendedName>
        <fullName evidence="1">peptidylprolyl isomerase</fullName>
        <ecNumber evidence="1">5.2.1.8</ecNumber>
    </recommendedName>
</protein>
<evidence type="ECO:0000259" key="5">
    <source>
        <dbReference type="PROSITE" id="PS50072"/>
    </source>
</evidence>
<reference evidence="6 7" key="1">
    <citation type="submission" date="2018-11" db="EMBL/GenBank/DDBJ databases">
        <title>Rufibacter latericius sp. nov., isolated from water in Baiyang Lake.</title>
        <authorList>
            <person name="Yang Y."/>
        </authorList>
    </citation>
    <scope>NUCLEOTIDE SEQUENCE [LARGE SCALE GENOMIC DNA]</scope>
    <source>
        <strain evidence="6 7">MCC P1</strain>
    </source>
</reference>
<sequence>MKNSLRTAAFLLLLATSCQPAPQQSRQGQVNKFQDVTLRKIHTLQDERKTQELLPFLQRPETMYRQEAALAFGSVQDTLALPQLTPLLQDTEASVRKATAYALGQMGSAAAEPALMEAFQREQDPATRTEILEAWGKCATQTGLDMMSRYTAQPPLEAAQAWALYRAGQRKLEYSLAIKKATALLQASPEEARAGAAQFLARTPKIDPSPAKAQLFQVLAQDPSAHVRMAAALAVSKMKDTTGVAQAITKALLQDADYRVRLSAVRPLYQLPYSAVQAAAWQALQDKHPHVALSAAEYLSAKAPATEARRLAEAAAQQPDWRVRATLYGAALASAPVNQKREVGQQIQQRFTAAKSPYEKAALLTALSKDQTQYPFIEQQTFGAKHPAISTTGLEALVAIRGQKDFAAASAPAFEQLFQRAIASGDVAMVGIAAGALRNPDLNLKSTYLDRTFLTQARDKLTLPRDMETYLELQKTLDYLEGKTAAPTPPTPYSHPIDWTLVNKLKKGQQAKLKTSKGDIIFELLVEDAPGSVANFVELLEKGFYNGKTFHRVVPNFVAQGGCPRGDGWGSTDYAIRSEFADLNYQEGYVGLASAGKDTESCQWFITHSPTPHLDGRYTIFARVVKGMDVAHQLNIGDRIEKVELVK</sequence>
<dbReference type="AlphaFoldDB" id="A0A3M9MXD8"/>
<evidence type="ECO:0000313" key="6">
    <source>
        <dbReference type="EMBL" id="RNI29787.1"/>
    </source>
</evidence>
<dbReference type="SUPFAM" id="SSF50891">
    <property type="entry name" value="Cyclophilin-like"/>
    <property type="match status" value="1"/>
</dbReference>
<dbReference type="PANTHER" id="PTHR45625">
    <property type="entry name" value="PEPTIDYL-PROLYL CIS-TRANS ISOMERASE-RELATED"/>
    <property type="match status" value="1"/>
</dbReference>
<comment type="caution">
    <text evidence="6">The sequence shown here is derived from an EMBL/GenBank/DDBJ whole genome shotgun (WGS) entry which is preliminary data.</text>
</comment>
<dbReference type="InterPro" id="IPR044666">
    <property type="entry name" value="Cyclophilin_A-like"/>
</dbReference>
<dbReference type="InterPro" id="IPR029000">
    <property type="entry name" value="Cyclophilin-like_dom_sf"/>
</dbReference>
<feature type="chain" id="PRO_5018332912" description="peptidylprolyl isomerase" evidence="4">
    <location>
        <begin position="21"/>
        <end position="647"/>
    </location>
</feature>
<dbReference type="PROSITE" id="PS51257">
    <property type="entry name" value="PROKAR_LIPOPROTEIN"/>
    <property type="match status" value="1"/>
</dbReference>
<gene>
    <name evidence="6" type="ORF">EFA69_09620</name>
</gene>
<dbReference type="PRINTS" id="PR00153">
    <property type="entry name" value="CSAPPISMRASE"/>
</dbReference>
<organism evidence="6 7">
    <name type="scientific">Rufibacter immobilis</name>
    <dbReference type="NCBI Taxonomy" id="1348778"/>
    <lineage>
        <taxon>Bacteria</taxon>
        <taxon>Pseudomonadati</taxon>
        <taxon>Bacteroidota</taxon>
        <taxon>Cytophagia</taxon>
        <taxon>Cytophagales</taxon>
        <taxon>Hymenobacteraceae</taxon>
        <taxon>Rufibacter</taxon>
    </lineage>
</organism>
<feature type="domain" description="PPIase cyclophilin-type" evidence="5">
    <location>
        <begin position="518"/>
        <end position="635"/>
    </location>
</feature>
<dbReference type="InterPro" id="IPR016024">
    <property type="entry name" value="ARM-type_fold"/>
</dbReference>
<dbReference type="OrthoDB" id="9807797at2"/>
<evidence type="ECO:0000256" key="3">
    <source>
        <dbReference type="ARBA" id="ARBA00023235"/>
    </source>
</evidence>
<dbReference type="Gene3D" id="2.40.100.10">
    <property type="entry name" value="Cyclophilin-like"/>
    <property type="match status" value="1"/>
</dbReference>
<feature type="signal peptide" evidence="4">
    <location>
        <begin position="1"/>
        <end position="20"/>
    </location>
</feature>
<evidence type="ECO:0000256" key="2">
    <source>
        <dbReference type="ARBA" id="ARBA00023110"/>
    </source>
</evidence>
<dbReference type="SUPFAM" id="SSF48371">
    <property type="entry name" value="ARM repeat"/>
    <property type="match status" value="1"/>
</dbReference>
<dbReference type="InterPro" id="IPR021133">
    <property type="entry name" value="HEAT_type_2"/>
</dbReference>
<evidence type="ECO:0000256" key="4">
    <source>
        <dbReference type="SAM" id="SignalP"/>
    </source>
</evidence>
<keyword evidence="3" id="KW-0413">Isomerase</keyword>
<dbReference type="CDD" id="cd00317">
    <property type="entry name" value="cyclophilin"/>
    <property type="match status" value="1"/>
</dbReference>